<keyword evidence="3" id="KW-1185">Reference proteome</keyword>
<feature type="transmembrane region" description="Helical" evidence="1">
    <location>
        <begin position="109"/>
        <end position="130"/>
    </location>
</feature>
<proteinExistence type="predicted"/>
<accession>A0A101JJS0</accession>
<feature type="transmembrane region" description="Helical" evidence="1">
    <location>
        <begin position="142"/>
        <end position="162"/>
    </location>
</feature>
<keyword evidence="1" id="KW-0812">Transmembrane</keyword>
<feature type="transmembrane region" description="Helical" evidence="1">
    <location>
        <begin position="38"/>
        <end position="55"/>
    </location>
</feature>
<dbReference type="Proteomes" id="UP000053244">
    <property type="component" value="Unassembled WGS sequence"/>
</dbReference>
<name>A0A101JJS0_9ACTN</name>
<dbReference type="AlphaFoldDB" id="A0A101JJS0"/>
<evidence type="ECO:0000256" key="1">
    <source>
        <dbReference type="SAM" id="Phobius"/>
    </source>
</evidence>
<evidence type="ECO:0000313" key="3">
    <source>
        <dbReference type="Proteomes" id="UP000053244"/>
    </source>
</evidence>
<keyword evidence="1" id="KW-0472">Membrane</keyword>
<keyword evidence="1" id="KW-1133">Transmembrane helix</keyword>
<feature type="transmembrane region" description="Helical" evidence="1">
    <location>
        <begin position="12"/>
        <end position="32"/>
    </location>
</feature>
<dbReference type="RefSeq" id="WP_067699228.1">
    <property type="nucleotide sequence ID" value="NZ_LLZH01000291.1"/>
</dbReference>
<dbReference type="OrthoDB" id="3296114at2"/>
<dbReference type="EMBL" id="LLZH01000291">
    <property type="protein sequence ID" value="KUL28155.1"/>
    <property type="molecule type" value="Genomic_DNA"/>
</dbReference>
<comment type="caution">
    <text evidence="2">The sequence shown here is derived from an EMBL/GenBank/DDBJ whole genome shotgun (WGS) entry which is preliminary data.</text>
</comment>
<organism evidence="2 3">
    <name type="scientific">Actinoplanes awajinensis subsp. mycoplanecinus</name>
    <dbReference type="NCBI Taxonomy" id="135947"/>
    <lineage>
        <taxon>Bacteria</taxon>
        <taxon>Bacillati</taxon>
        <taxon>Actinomycetota</taxon>
        <taxon>Actinomycetes</taxon>
        <taxon>Micromonosporales</taxon>
        <taxon>Micromonosporaceae</taxon>
        <taxon>Actinoplanes</taxon>
    </lineage>
</organism>
<reference evidence="2 3" key="1">
    <citation type="submission" date="2015-10" db="EMBL/GenBank/DDBJ databases">
        <authorList>
            <person name="Gilbert D.G."/>
        </authorList>
    </citation>
    <scope>NUCLEOTIDE SEQUENCE [LARGE SCALE GENOMIC DNA]</scope>
    <source>
        <strain evidence="2 3">NRRL B-16712</strain>
    </source>
</reference>
<protein>
    <submittedName>
        <fullName evidence="2">Uncharacterized protein</fullName>
    </submittedName>
</protein>
<feature type="transmembrane region" description="Helical" evidence="1">
    <location>
        <begin position="84"/>
        <end position="103"/>
    </location>
</feature>
<sequence length="163" mass="17575">MTGSRIRLTHESAEATAAGIYGIIVGAAVLVAAHADRAWRDVIAVLVTLIVYWAAERYARIVAERIHEGHRPAWHTVREQLTSGWELVTASVLPLLTLIAVRLTGTRLLTAEILSLCMSTLLLCVAGWRIGADGRLTTAERLVSTLVAGTFGAAMILLKTALH</sequence>
<gene>
    <name evidence="2" type="ORF">ADL15_32700</name>
</gene>
<evidence type="ECO:0000313" key="2">
    <source>
        <dbReference type="EMBL" id="KUL28155.1"/>
    </source>
</evidence>